<dbReference type="InterPro" id="IPR037069">
    <property type="entry name" value="AcylCoA_DH/ox_N_sf"/>
</dbReference>
<dbReference type="Proteomes" id="UP000287687">
    <property type="component" value="Unassembled WGS sequence"/>
</dbReference>
<dbReference type="Gene3D" id="1.10.540.10">
    <property type="entry name" value="Acyl-CoA dehydrogenase/oxidase, N-terminal domain"/>
    <property type="match status" value="1"/>
</dbReference>
<evidence type="ECO:0000256" key="1">
    <source>
        <dbReference type="ARBA" id="ARBA00022630"/>
    </source>
</evidence>
<evidence type="ECO:0000313" key="5">
    <source>
        <dbReference type="EMBL" id="RWX81362.1"/>
    </source>
</evidence>
<reference evidence="5 6" key="1">
    <citation type="submission" date="2019-01" db="EMBL/GenBank/DDBJ databases">
        <title>The draft genome of Rhizobium sp. 24NR.</title>
        <authorList>
            <person name="Liu L."/>
            <person name="Liang L."/>
            <person name="Shi S."/>
            <person name="Xu L."/>
            <person name="Wang X."/>
            <person name="Li L."/>
            <person name="Zhang X."/>
        </authorList>
    </citation>
    <scope>NUCLEOTIDE SEQUENCE [LARGE SCALE GENOMIC DNA]</scope>
    <source>
        <strain evidence="5 6">24NR</strain>
    </source>
</reference>
<organism evidence="5 6">
    <name type="scientific">Neorhizobium lilium</name>
    <dbReference type="NCBI Taxonomy" id="2503024"/>
    <lineage>
        <taxon>Bacteria</taxon>
        <taxon>Pseudomonadati</taxon>
        <taxon>Pseudomonadota</taxon>
        <taxon>Alphaproteobacteria</taxon>
        <taxon>Hyphomicrobiales</taxon>
        <taxon>Rhizobiaceae</taxon>
        <taxon>Rhizobium/Agrobacterium group</taxon>
        <taxon>Neorhizobium</taxon>
    </lineage>
</organism>
<dbReference type="InterPro" id="IPR036250">
    <property type="entry name" value="AcylCo_DH-like_C"/>
</dbReference>
<evidence type="ECO:0000259" key="3">
    <source>
        <dbReference type="Pfam" id="PF02770"/>
    </source>
</evidence>
<dbReference type="PANTHER" id="PTHR48083:SF19">
    <property type="entry name" value="FLAVIN-DEPENDENT MONOOXYGENASE, OXYGENASE SUBUNIT HSAA"/>
    <property type="match status" value="1"/>
</dbReference>
<dbReference type="InterPro" id="IPR046373">
    <property type="entry name" value="Acyl-CoA_Oxase/DH_mid-dom_sf"/>
</dbReference>
<dbReference type="PANTHER" id="PTHR48083">
    <property type="entry name" value="MEDIUM-CHAIN SPECIFIC ACYL-COA DEHYDROGENASE, MITOCHONDRIAL-RELATED"/>
    <property type="match status" value="1"/>
</dbReference>
<feature type="domain" description="Acyl-CoA dehydrogenase C-terminal" evidence="4">
    <location>
        <begin position="247"/>
        <end position="385"/>
    </location>
</feature>
<evidence type="ECO:0000259" key="4">
    <source>
        <dbReference type="Pfam" id="PF08028"/>
    </source>
</evidence>
<feature type="domain" description="Acyl-CoA oxidase/dehydrogenase middle" evidence="3">
    <location>
        <begin position="143"/>
        <end position="219"/>
    </location>
</feature>
<dbReference type="InterPro" id="IPR006091">
    <property type="entry name" value="Acyl-CoA_Oxase/DH_mid-dom"/>
</dbReference>
<comment type="caution">
    <text evidence="5">The sequence shown here is derived from an EMBL/GenBank/DDBJ whole genome shotgun (WGS) entry which is preliminary data.</text>
</comment>
<dbReference type="GO" id="GO:0016712">
    <property type="term" value="F:oxidoreductase activity, acting on paired donors, with incorporation or reduction of molecular oxygen, reduced flavin or flavoprotein as one donor, and incorporation of one atom of oxygen"/>
    <property type="evidence" value="ECO:0007669"/>
    <property type="project" value="TreeGrafter"/>
</dbReference>
<gene>
    <name evidence="5" type="ORF">EPK99_03370</name>
</gene>
<keyword evidence="6" id="KW-1185">Reference proteome</keyword>
<dbReference type="Gene3D" id="2.40.110.10">
    <property type="entry name" value="Butyryl-CoA Dehydrogenase, subunit A, domain 2"/>
    <property type="match status" value="1"/>
</dbReference>
<proteinExistence type="predicted"/>
<dbReference type="GO" id="GO:0050660">
    <property type="term" value="F:flavin adenine dinucleotide binding"/>
    <property type="evidence" value="ECO:0007669"/>
    <property type="project" value="InterPro"/>
</dbReference>
<dbReference type="EMBL" id="SBIP01000001">
    <property type="protein sequence ID" value="RWX81362.1"/>
    <property type="molecule type" value="Genomic_DNA"/>
</dbReference>
<dbReference type="Pfam" id="PF08028">
    <property type="entry name" value="Acyl-CoA_dh_2"/>
    <property type="match status" value="1"/>
</dbReference>
<dbReference type="Gene3D" id="1.20.140.10">
    <property type="entry name" value="Butyryl-CoA Dehydrogenase, subunit A, domain 3"/>
    <property type="match status" value="1"/>
</dbReference>
<accession>A0A3S3T3P7</accession>
<evidence type="ECO:0000313" key="6">
    <source>
        <dbReference type="Proteomes" id="UP000287687"/>
    </source>
</evidence>
<dbReference type="InterPro" id="IPR013107">
    <property type="entry name" value="Acyl-CoA_DH_C"/>
</dbReference>
<dbReference type="RefSeq" id="WP_128441187.1">
    <property type="nucleotide sequence ID" value="NZ_SBIP01000001.1"/>
</dbReference>
<dbReference type="GO" id="GO:0005737">
    <property type="term" value="C:cytoplasm"/>
    <property type="evidence" value="ECO:0007669"/>
    <property type="project" value="TreeGrafter"/>
</dbReference>
<dbReference type="SUPFAM" id="SSF56645">
    <property type="entry name" value="Acyl-CoA dehydrogenase NM domain-like"/>
    <property type="match status" value="1"/>
</dbReference>
<evidence type="ECO:0000256" key="2">
    <source>
        <dbReference type="ARBA" id="ARBA00023002"/>
    </source>
</evidence>
<sequence length="412" mass="44175">MSSSAGQTAIKQSNAVPTREEIFASAREIAREAAKGAAACDLTGKLPLDIYRNIKDAKLGTLRIPASKGGPGGSISDYIDLLLILGTGDSNIPHGLRSHFNFTETLALAPIELEDRRHLENVLAGKLFGGAHTEQGTQRPGEVSARLTRDGDRYRLNGRKWYATGTAFADFASFSALDENGDKAGVLIPVNRPGLTILDDWDGMGQRLTASGGVLLENVEVLPHELTHRRMDSYVGRHSSTLRQLHLAASAAGAVQAAVLEGIDYVQNKARSSLHSGAESASRDPFVQKTVGEISAGAFSVVALIREAARALDRTADAIAGGNAQDIEAALIESSLTTSRTQIITSQLALSVATNIYELGGASTTSRSLNLDRHWRNIRTIYNHNPLSHKARVVGDYYLNGTTTHLEEGRVF</sequence>
<name>A0A3S3T3P7_9HYPH</name>
<dbReference type="GO" id="GO:0003995">
    <property type="term" value="F:acyl-CoA dehydrogenase activity"/>
    <property type="evidence" value="ECO:0007669"/>
    <property type="project" value="TreeGrafter"/>
</dbReference>
<dbReference type="InterPro" id="IPR009100">
    <property type="entry name" value="AcylCoA_DH/oxidase_NM_dom_sf"/>
</dbReference>
<keyword evidence="1" id="KW-0285">Flavoprotein</keyword>
<dbReference type="GO" id="GO:0033539">
    <property type="term" value="P:fatty acid beta-oxidation using acyl-CoA dehydrogenase"/>
    <property type="evidence" value="ECO:0007669"/>
    <property type="project" value="TreeGrafter"/>
</dbReference>
<protein>
    <submittedName>
        <fullName evidence="5">Acyl-CoA dehydrogenase</fullName>
    </submittedName>
</protein>
<dbReference type="AlphaFoldDB" id="A0A3S3T3P7"/>
<dbReference type="InterPro" id="IPR050741">
    <property type="entry name" value="Acyl-CoA_dehydrogenase"/>
</dbReference>
<dbReference type="Pfam" id="PF02770">
    <property type="entry name" value="Acyl-CoA_dh_M"/>
    <property type="match status" value="1"/>
</dbReference>
<dbReference type="OrthoDB" id="6184213at2"/>
<dbReference type="SUPFAM" id="SSF47203">
    <property type="entry name" value="Acyl-CoA dehydrogenase C-terminal domain-like"/>
    <property type="match status" value="1"/>
</dbReference>
<dbReference type="PIRSF" id="PIRSF016578">
    <property type="entry name" value="HsaA"/>
    <property type="match status" value="1"/>
</dbReference>
<keyword evidence="2" id="KW-0560">Oxidoreductase</keyword>